<evidence type="ECO:0000313" key="1">
    <source>
        <dbReference type="EMBL" id="KAJ3657925.1"/>
    </source>
</evidence>
<accession>A0AA38ILT4</accession>
<dbReference type="Proteomes" id="UP001168821">
    <property type="component" value="Unassembled WGS sequence"/>
</dbReference>
<proteinExistence type="predicted"/>
<gene>
    <name evidence="1" type="ORF">Zmor_009701</name>
</gene>
<evidence type="ECO:0000313" key="2">
    <source>
        <dbReference type="Proteomes" id="UP001168821"/>
    </source>
</evidence>
<sequence length="130" mass="14570">MASRAAMFTHLLHVRSGGEFVCFQFPSRVYVCRPRTPPVTTPANIYVNEGTAGIAALFALYSRSFIIRGWELTEESEIETRQRWSPEMLLVFGFGLIEKRAKASKACIGPGAAYARHLSTESRHQSFAEK</sequence>
<name>A0AA38ILT4_9CUCU</name>
<reference evidence="1" key="1">
    <citation type="journal article" date="2023" name="G3 (Bethesda)">
        <title>Whole genome assemblies of Zophobas morio and Tenebrio molitor.</title>
        <authorList>
            <person name="Kaur S."/>
            <person name="Stinson S.A."/>
            <person name="diCenzo G.C."/>
        </authorList>
    </citation>
    <scope>NUCLEOTIDE SEQUENCE</scope>
    <source>
        <strain evidence="1">QUZm001</strain>
    </source>
</reference>
<dbReference type="AlphaFoldDB" id="A0AA38ILT4"/>
<organism evidence="1 2">
    <name type="scientific">Zophobas morio</name>
    <dbReference type="NCBI Taxonomy" id="2755281"/>
    <lineage>
        <taxon>Eukaryota</taxon>
        <taxon>Metazoa</taxon>
        <taxon>Ecdysozoa</taxon>
        <taxon>Arthropoda</taxon>
        <taxon>Hexapoda</taxon>
        <taxon>Insecta</taxon>
        <taxon>Pterygota</taxon>
        <taxon>Neoptera</taxon>
        <taxon>Endopterygota</taxon>
        <taxon>Coleoptera</taxon>
        <taxon>Polyphaga</taxon>
        <taxon>Cucujiformia</taxon>
        <taxon>Tenebrionidae</taxon>
        <taxon>Zophobas</taxon>
    </lineage>
</organism>
<comment type="caution">
    <text evidence="1">The sequence shown here is derived from an EMBL/GenBank/DDBJ whole genome shotgun (WGS) entry which is preliminary data.</text>
</comment>
<dbReference type="EMBL" id="JALNTZ010000003">
    <property type="protein sequence ID" value="KAJ3657925.1"/>
    <property type="molecule type" value="Genomic_DNA"/>
</dbReference>
<protein>
    <submittedName>
        <fullName evidence="1">Uncharacterized protein</fullName>
    </submittedName>
</protein>
<keyword evidence="2" id="KW-1185">Reference proteome</keyword>